<keyword evidence="3" id="KW-1185">Reference proteome</keyword>
<comment type="caution">
    <text evidence="2">The sequence shown here is derived from an EMBL/GenBank/DDBJ whole genome shotgun (WGS) entry which is preliminary data.</text>
</comment>
<organism evidence="2 3">
    <name type="scientific">Gellertiella hungarica</name>
    <dbReference type="NCBI Taxonomy" id="1572859"/>
    <lineage>
        <taxon>Bacteria</taxon>
        <taxon>Pseudomonadati</taxon>
        <taxon>Pseudomonadota</taxon>
        <taxon>Alphaproteobacteria</taxon>
        <taxon>Hyphomicrobiales</taxon>
        <taxon>Rhizobiaceae</taxon>
        <taxon>Gellertiella</taxon>
    </lineage>
</organism>
<reference evidence="2 3" key="1">
    <citation type="submission" date="2020-08" db="EMBL/GenBank/DDBJ databases">
        <title>Genomic Encyclopedia of Type Strains, Phase IV (KMG-IV): sequencing the most valuable type-strain genomes for metagenomic binning, comparative biology and taxonomic classification.</title>
        <authorList>
            <person name="Goeker M."/>
        </authorList>
    </citation>
    <scope>NUCLEOTIDE SEQUENCE [LARGE SCALE GENOMIC DNA]</scope>
    <source>
        <strain evidence="2 3">DSM 29853</strain>
    </source>
</reference>
<dbReference type="CDD" id="cd18683">
    <property type="entry name" value="PIN_VapC-like"/>
    <property type="match status" value="1"/>
</dbReference>
<dbReference type="Gene3D" id="3.40.50.1010">
    <property type="entry name" value="5'-nuclease"/>
    <property type="match status" value="1"/>
</dbReference>
<feature type="domain" description="PIN" evidence="1">
    <location>
        <begin position="4"/>
        <end position="119"/>
    </location>
</feature>
<evidence type="ECO:0000259" key="1">
    <source>
        <dbReference type="Pfam" id="PF01850"/>
    </source>
</evidence>
<dbReference type="Pfam" id="PF01850">
    <property type="entry name" value="PIN"/>
    <property type="match status" value="1"/>
</dbReference>
<dbReference type="InterPro" id="IPR029060">
    <property type="entry name" value="PIN-like_dom_sf"/>
</dbReference>
<dbReference type="RefSeq" id="WP_183367641.1">
    <property type="nucleotide sequence ID" value="NZ_JACIEZ010000009.1"/>
</dbReference>
<protein>
    <submittedName>
        <fullName evidence="2">Putative nucleic-acid-binding protein</fullName>
    </submittedName>
</protein>
<accession>A0A7W6J7R6</accession>
<sequence length="130" mass="14537">MQAVDTNVVVRYLTADHPQQAARARAIIGEHKVFLSLTVILECEWVLRTAYRFEQRDVIDALRAFCGLPGVRLDQPEVVSTALMLAEQKVDFADAIHIAQAGTNAFSFVTFDRKLARAAQKAGHHYVREA</sequence>
<dbReference type="EMBL" id="JACIEZ010000009">
    <property type="protein sequence ID" value="MBB4066364.1"/>
    <property type="molecule type" value="Genomic_DNA"/>
</dbReference>
<dbReference type="PANTHER" id="PTHR39664">
    <property type="match status" value="1"/>
</dbReference>
<dbReference type="AlphaFoldDB" id="A0A7W6J7R6"/>
<proteinExistence type="predicted"/>
<dbReference type="Proteomes" id="UP000528286">
    <property type="component" value="Unassembled WGS sequence"/>
</dbReference>
<dbReference type="PANTHER" id="PTHR39664:SF2">
    <property type="entry name" value="NUCLEIC ACID-BINDING PROTEIN, CONTAINING PIN DOMAIN-RELATED"/>
    <property type="match status" value="1"/>
</dbReference>
<evidence type="ECO:0000313" key="3">
    <source>
        <dbReference type="Proteomes" id="UP000528286"/>
    </source>
</evidence>
<dbReference type="SUPFAM" id="SSF88723">
    <property type="entry name" value="PIN domain-like"/>
    <property type="match status" value="1"/>
</dbReference>
<evidence type="ECO:0000313" key="2">
    <source>
        <dbReference type="EMBL" id="MBB4066364.1"/>
    </source>
</evidence>
<dbReference type="InterPro" id="IPR002716">
    <property type="entry name" value="PIN_dom"/>
</dbReference>
<name>A0A7W6J7R6_9HYPH</name>
<gene>
    <name evidence="2" type="ORF">GGR23_003579</name>
</gene>